<dbReference type="RefSeq" id="WP_279243095.1">
    <property type="nucleotide sequence ID" value="NZ_CP036501.1"/>
</dbReference>
<feature type="transmembrane region" description="Helical" evidence="4">
    <location>
        <begin position="202"/>
        <end position="227"/>
    </location>
</feature>
<dbReference type="Pfam" id="PF07690">
    <property type="entry name" value="MFS_1"/>
    <property type="match status" value="1"/>
</dbReference>
<keyword evidence="1 4" id="KW-0812">Transmembrane</keyword>
<evidence type="ECO:0000256" key="2">
    <source>
        <dbReference type="ARBA" id="ARBA00022989"/>
    </source>
</evidence>
<dbReference type="Proteomes" id="UP001317963">
    <property type="component" value="Chromosome"/>
</dbReference>
<dbReference type="SUPFAM" id="SSF103473">
    <property type="entry name" value="MFS general substrate transporter"/>
    <property type="match status" value="1"/>
</dbReference>
<feature type="transmembrane region" description="Helical" evidence="4">
    <location>
        <begin position="70"/>
        <end position="87"/>
    </location>
</feature>
<evidence type="ECO:0000313" key="5">
    <source>
        <dbReference type="EMBL" id="UZP74283.1"/>
    </source>
</evidence>
<dbReference type="PANTHER" id="PTHR23521">
    <property type="entry name" value="TRANSPORTER MFS SUPERFAMILY"/>
    <property type="match status" value="1"/>
</dbReference>
<protein>
    <submittedName>
        <fullName evidence="5">MFS transporter</fullName>
    </submittedName>
</protein>
<feature type="transmembrane region" description="Helical" evidence="4">
    <location>
        <begin position="233"/>
        <end position="252"/>
    </location>
</feature>
<dbReference type="EMBL" id="CP036501">
    <property type="protein sequence ID" value="UZP74283.1"/>
    <property type="molecule type" value="Genomic_DNA"/>
</dbReference>
<dbReference type="CDD" id="cd17477">
    <property type="entry name" value="MFS_YcaD_like"/>
    <property type="match status" value="1"/>
</dbReference>
<feature type="transmembrane region" description="Helical" evidence="4">
    <location>
        <begin position="352"/>
        <end position="370"/>
    </location>
</feature>
<feature type="transmembrane region" description="Helical" evidence="4">
    <location>
        <begin position="264"/>
        <end position="282"/>
    </location>
</feature>
<name>A0ABY6Q7P2_9GAMM</name>
<feature type="transmembrane region" description="Helical" evidence="4">
    <location>
        <begin position="38"/>
        <end position="58"/>
    </location>
</feature>
<dbReference type="InterPro" id="IPR036259">
    <property type="entry name" value="MFS_trans_sf"/>
</dbReference>
<feature type="transmembrane region" description="Helical" evidence="4">
    <location>
        <begin position="319"/>
        <end position="340"/>
    </location>
</feature>
<feature type="transmembrane region" description="Helical" evidence="4">
    <location>
        <begin position="288"/>
        <end position="307"/>
    </location>
</feature>
<feature type="transmembrane region" description="Helical" evidence="4">
    <location>
        <begin position="159"/>
        <end position="181"/>
    </location>
</feature>
<reference evidence="5 6" key="1">
    <citation type="submission" date="2019-02" db="EMBL/GenBank/DDBJ databases">
        <title>Halieaceae_genomes.</title>
        <authorList>
            <person name="Li S.-H."/>
        </authorList>
    </citation>
    <scope>NUCLEOTIDE SEQUENCE [LARGE SCALE GENOMIC DNA]</scope>
    <source>
        <strain evidence="5 6">JH123</strain>
    </source>
</reference>
<keyword evidence="6" id="KW-1185">Reference proteome</keyword>
<keyword evidence="3 4" id="KW-0472">Membrane</keyword>
<sequence length="436" mass="45443">MSCVRSVFSLLLTTAFLLTGHGLHMTFLPLMASEIGLSQAVIGLSGSAYFVGFISGALVTPHIIAKVGHIRSFTTLMAVFLCCFQVLPMTDAGWVWILTRFLLGAVMCGAYTVVESWLSDQADERSHGRVLGIYTFIVLTAMAAGQGILGLTYGDAAQVFAVISILIGCAIIPVSLTSSLAPAPVPATRIDFLKLYRRSHTAFAGALGSGVVIGTFWTLGAVHVVSVTGDAEFAPTFIAVSILGGALVQYPIGLASDHIDRRYVLTFLCVMSSLAALYLSIATDTVSLLIGAAAFGAASNSLYAISLAKAADNSERGEFVMIGSSVLLLNAVGAAIGSFIFGWAMRSAEGDILFTLIAIACALIAVFIAIQPKGITAVATEEQSSFVAATSATAPAALQQDPRAGDIAEEDQLVPAELSTETELSATINRELPSTA</sequence>
<accession>A0ABY6Q7P2</accession>
<dbReference type="Gene3D" id="1.20.1250.20">
    <property type="entry name" value="MFS general substrate transporter like domains"/>
    <property type="match status" value="2"/>
</dbReference>
<proteinExistence type="predicted"/>
<dbReference type="PANTHER" id="PTHR23521:SF3">
    <property type="entry name" value="MFS TRANSPORTER"/>
    <property type="match status" value="1"/>
</dbReference>
<dbReference type="InterPro" id="IPR047200">
    <property type="entry name" value="MFS_YcaD-like"/>
</dbReference>
<evidence type="ECO:0000256" key="1">
    <source>
        <dbReference type="ARBA" id="ARBA00022692"/>
    </source>
</evidence>
<evidence type="ECO:0000313" key="6">
    <source>
        <dbReference type="Proteomes" id="UP001317963"/>
    </source>
</evidence>
<gene>
    <name evidence="5" type="ORF">E0F26_05770</name>
</gene>
<evidence type="ECO:0000256" key="3">
    <source>
        <dbReference type="ARBA" id="ARBA00023136"/>
    </source>
</evidence>
<feature type="transmembrane region" description="Helical" evidence="4">
    <location>
        <begin position="130"/>
        <end position="153"/>
    </location>
</feature>
<dbReference type="InterPro" id="IPR011701">
    <property type="entry name" value="MFS"/>
</dbReference>
<feature type="transmembrane region" description="Helical" evidence="4">
    <location>
        <begin position="93"/>
        <end position="118"/>
    </location>
</feature>
<keyword evidence="2 4" id="KW-1133">Transmembrane helix</keyword>
<evidence type="ECO:0000256" key="4">
    <source>
        <dbReference type="SAM" id="Phobius"/>
    </source>
</evidence>
<organism evidence="5 6">
    <name type="scientific">Candidatus Paraluminiphilus aquimaris</name>
    <dbReference type="NCBI Taxonomy" id="2518994"/>
    <lineage>
        <taxon>Bacteria</taxon>
        <taxon>Pseudomonadati</taxon>
        <taxon>Pseudomonadota</taxon>
        <taxon>Gammaproteobacteria</taxon>
        <taxon>Cellvibrionales</taxon>
        <taxon>Halieaceae</taxon>
        <taxon>Candidatus Paraluminiphilus</taxon>
    </lineage>
</organism>